<accession>A0ABN7W3Z4</accession>
<evidence type="ECO:0000313" key="1">
    <source>
        <dbReference type="EMBL" id="CAG8814830.1"/>
    </source>
</evidence>
<keyword evidence="2" id="KW-1185">Reference proteome</keyword>
<dbReference type="EMBL" id="CAJVQB010029948">
    <property type="protein sequence ID" value="CAG8814830.1"/>
    <property type="molecule type" value="Genomic_DNA"/>
</dbReference>
<organism evidence="1 2">
    <name type="scientific">Gigaspora margarita</name>
    <dbReference type="NCBI Taxonomy" id="4874"/>
    <lineage>
        <taxon>Eukaryota</taxon>
        <taxon>Fungi</taxon>
        <taxon>Fungi incertae sedis</taxon>
        <taxon>Mucoromycota</taxon>
        <taxon>Glomeromycotina</taxon>
        <taxon>Glomeromycetes</taxon>
        <taxon>Diversisporales</taxon>
        <taxon>Gigasporaceae</taxon>
        <taxon>Gigaspora</taxon>
    </lineage>
</organism>
<proteinExistence type="predicted"/>
<name>A0ABN7W3Z4_GIGMA</name>
<comment type="caution">
    <text evidence="1">The sequence shown here is derived from an EMBL/GenBank/DDBJ whole genome shotgun (WGS) entry which is preliminary data.</text>
</comment>
<protein>
    <submittedName>
        <fullName evidence="1">37485_t:CDS:1</fullName>
    </submittedName>
</protein>
<sequence>GQSRAIQINLDYLLEIADKKKKASKIKASGIANGIVKAGEIVNEIVARLKKLL</sequence>
<evidence type="ECO:0000313" key="2">
    <source>
        <dbReference type="Proteomes" id="UP000789901"/>
    </source>
</evidence>
<gene>
    <name evidence="1" type="ORF">GMARGA_LOCUS26140</name>
</gene>
<dbReference type="Proteomes" id="UP000789901">
    <property type="component" value="Unassembled WGS sequence"/>
</dbReference>
<reference evidence="1 2" key="1">
    <citation type="submission" date="2021-06" db="EMBL/GenBank/DDBJ databases">
        <authorList>
            <person name="Kallberg Y."/>
            <person name="Tangrot J."/>
            <person name="Rosling A."/>
        </authorList>
    </citation>
    <scope>NUCLEOTIDE SEQUENCE [LARGE SCALE GENOMIC DNA]</scope>
    <source>
        <strain evidence="1 2">120-4 pot B 10/14</strain>
    </source>
</reference>
<feature type="non-terminal residue" evidence="1">
    <location>
        <position position="1"/>
    </location>
</feature>